<dbReference type="HOGENOM" id="CLU_2896959_0_0_11"/>
<keyword evidence="1" id="KW-0472">Membrane</keyword>
<dbReference type="PaxDb" id="479437-Elen_2620"/>
<feature type="transmembrane region" description="Helical" evidence="1">
    <location>
        <begin position="25"/>
        <end position="50"/>
    </location>
</feature>
<dbReference type="Proteomes" id="UP000001377">
    <property type="component" value="Chromosome"/>
</dbReference>
<dbReference type="EMBL" id="CP001726">
    <property type="protein sequence ID" value="ACV56571.1"/>
    <property type="molecule type" value="Genomic_DNA"/>
</dbReference>
<dbReference type="RefSeq" id="WP_015761293.1">
    <property type="nucleotide sequence ID" value="NC_013204.1"/>
</dbReference>
<evidence type="ECO:0000256" key="1">
    <source>
        <dbReference type="SAM" id="Phobius"/>
    </source>
</evidence>
<evidence type="ECO:0000313" key="3">
    <source>
        <dbReference type="Proteomes" id="UP000001377"/>
    </source>
</evidence>
<organism evidence="2 3">
    <name type="scientific">Eggerthella lenta (strain ATCC 25559 / DSM 2243 / CCUG 17323 / JCM 9979 / KCTC 3265 / NCTC 11813 / VPI 0255 / 1899 B)</name>
    <name type="common">Eubacterium lentum</name>
    <dbReference type="NCBI Taxonomy" id="479437"/>
    <lineage>
        <taxon>Bacteria</taxon>
        <taxon>Bacillati</taxon>
        <taxon>Actinomycetota</taxon>
        <taxon>Coriobacteriia</taxon>
        <taxon>Eggerthellales</taxon>
        <taxon>Eggerthellaceae</taxon>
        <taxon>Eggerthella</taxon>
    </lineage>
</organism>
<dbReference type="KEGG" id="ele:Elen_2620"/>
<protein>
    <submittedName>
        <fullName evidence="2">Uncharacterized protein</fullName>
    </submittedName>
</protein>
<dbReference type="STRING" id="479437.Elen_2620"/>
<evidence type="ECO:0000313" key="2">
    <source>
        <dbReference type="EMBL" id="ACV56571.1"/>
    </source>
</evidence>
<dbReference type="AlphaFoldDB" id="C8WLV8"/>
<name>C8WLV8_EGGLE</name>
<sequence length="62" mass="6779">MSTHYKNRQPSGCAGFMEDAALVPLLLLVLAAFVFLIVPFCVIGSLALWVKEGICRIASKIR</sequence>
<gene>
    <name evidence="2" type="ordered locus">Elen_2620</name>
</gene>
<keyword evidence="1" id="KW-0812">Transmembrane</keyword>
<dbReference type="BioCyc" id="ELEN479437:G1GFY-2641-MONOMER"/>
<keyword evidence="3" id="KW-1185">Reference proteome</keyword>
<keyword evidence="1" id="KW-1133">Transmembrane helix</keyword>
<accession>C8WLV8</accession>
<proteinExistence type="predicted"/>
<reference evidence="2 3" key="1">
    <citation type="journal article" date="2009" name="Stand. Genomic Sci.">
        <title>Complete genome sequence of Eggerthella lenta type strain (IPP VPI 0255).</title>
        <authorList>
            <person name="Saunders E."/>
            <person name="Pukall R."/>
            <person name="Abt B."/>
            <person name="Lapidus A."/>
            <person name="Glavina Del Rio T."/>
            <person name="Copeland A."/>
            <person name="Tice H."/>
            <person name="Cheng J.F."/>
            <person name="Lucas S."/>
            <person name="Chen F."/>
            <person name="Nolan M."/>
            <person name="Bruce D."/>
            <person name="Goodwin L."/>
            <person name="Pitluck S."/>
            <person name="Ivanova N."/>
            <person name="Mavromatis K."/>
            <person name="Ovchinnikova G."/>
            <person name="Pati A."/>
            <person name="Chen A."/>
            <person name="Palaniappan K."/>
            <person name="Land M."/>
            <person name="Hauser L."/>
            <person name="Chang Y.J."/>
            <person name="Jeffries C.D."/>
            <person name="Chain P."/>
            <person name="Meincke L."/>
            <person name="Sims D."/>
            <person name="Brettin T."/>
            <person name="Detter J.C."/>
            <person name="Goker M."/>
            <person name="Bristow J."/>
            <person name="Eisen J.A."/>
            <person name="Markowitz V."/>
            <person name="Hugenholtz P."/>
            <person name="Kyrpides N.C."/>
            <person name="Klenk H.P."/>
            <person name="Han C."/>
        </authorList>
    </citation>
    <scope>NUCLEOTIDE SEQUENCE [LARGE SCALE GENOMIC DNA]</scope>
    <source>
        <strain evidence="3">ATCC 25559 / DSM 2243 / CCUG 17323 / JCM 9979 / KCTC 3265 / NCTC 11813 / VPI 0255 / 1899 B</strain>
    </source>
</reference>